<reference evidence="4" key="1">
    <citation type="submission" date="2016-10" db="EMBL/GenBank/DDBJ databases">
        <authorList>
            <person name="Varghese N."/>
            <person name="Submissions S."/>
        </authorList>
    </citation>
    <scope>NUCLEOTIDE SEQUENCE [LARGE SCALE GENOMIC DNA]</scope>
    <source>
        <strain evidence="4">OK042</strain>
    </source>
</reference>
<comment type="similarity">
    <text evidence="1">To bacterial alkanal monooxygenase alpha and beta chains.</text>
</comment>
<name>A0A1I3MI17_9BACL</name>
<dbReference type="EMBL" id="FORT01000001">
    <property type="protein sequence ID" value="SFI96326.1"/>
    <property type="molecule type" value="Genomic_DNA"/>
</dbReference>
<dbReference type="PANTHER" id="PTHR30137">
    <property type="entry name" value="LUCIFERASE-LIKE MONOOXYGENASE"/>
    <property type="match status" value="1"/>
</dbReference>
<dbReference type="SUPFAM" id="SSF51679">
    <property type="entry name" value="Bacterial luciferase-like"/>
    <property type="match status" value="1"/>
</dbReference>
<sequence>MTLTLSILDQTIIQSGETSTQAFQHTIQLVKIAEKLGYHRFWVSEHHDLDNVVGSSPEVLISHLLAHTERIRLGSGGVMLQHYSPYKVAENFHILASLAPGRVDLGIGRAPGGLPLSTRALQQEGGSTRSLEEKLVELEKFLHNNLEPEHPLYGLKAIPNPSQPADLYLLGTSVASAELAAQRGVPYVFAQFINSDEAVSLEAITTYRERFVPRAITTPQAILALSVIVSDTDENARKLANENEFVKINLASGKTITVNSLKKAEEYGKHTSEPYTIEVKEPNIIAGSKETVRKRLLEIQQTYQVEEVVIITPVKDFQKRVTSYELLAEAFSEQPVTNHL</sequence>
<dbReference type="InterPro" id="IPR036661">
    <property type="entry name" value="Luciferase-like_sf"/>
</dbReference>
<evidence type="ECO:0000256" key="1">
    <source>
        <dbReference type="ARBA" id="ARBA00007789"/>
    </source>
</evidence>
<feature type="domain" description="Luciferase-like" evidence="2">
    <location>
        <begin position="11"/>
        <end position="302"/>
    </location>
</feature>
<evidence type="ECO:0000313" key="3">
    <source>
        <dbReference type="EMBL" id="SFI96326.1"/>
    </source>
</evidence>
<evidence type="ECO:0000313" key="4">
    <source>
        <dbReference type="Proteomes" id="UP000198915"/>
    </source>
</evidence>
<dbReference type="FunFam" id="3.20.20.30:FF:000002">
    <property type="entry name" value="LLM class flavin-dependent oxidoreductase"/>
    <property type="match status" value="1"/>
</dbReference>
<dbReference type="InterPro" id="IPR011251">
    <property type="entry name" value="Luciferase-like_dom"/>
</dbReference>
<proteinExistence type="predicted"/>
<dbReference type="Proteomes" id="UP000198915">
    <property type="component" value="Unassembled WGS sequence"/>
</dbReference>
<dbReference type="RefSeq" id="WP_092266478.1">
    <property type="nucleotide sequence ID" value="NZ_FORT01000001.1"/>
</dbReference>
<dbReference type="InterPro" id="IPR019949">
    <property type="entry name" value="CmoO-like"/>
</dbReference>
<dbReference type="GO" id="GO:0016705">
    <property type="term" value="F:oxidoreductase activity, acting on paired donors, with incorporation or reduction of molecular oxygen"/>
    <property type="evidence" value="ECO:0007669"/>
    <property type="project" value="InterPro"/>
</dbReference>
<dbReference type="PANTHER" id="PTHR30137:SF19">
    <property type="entry name" value="LUCIFERASE-LIKE MONOOXYGENASE"/>
    <property type="match status" value="1"/>
</dbReference>
<dbReference type="Gene3D" id="3.20.20.30">
    <property type="entry name" value="Luciferase-like domain"/>
    <property type="match status" value="1"/>
</dbReference>
<accession>A0A1I3MI17</accession>
<dbReference type="Pfam" id="PF00296">
    <property type="entry name" value="Bac_luciferase"/>
    <property type="match status" value="1"/>
</dbReference>
<keyword evidence="4" id="KW-1185">Reference proteome</keyword>
<organism evidence="3 4">
    <name type="scientific">Brevibacillus centrosporus</name>
    <dbReference type="NCBI Taxonomy" id="54910"/>
    <lineage>
        <taxon>Bacteria</taxon>
        <taxon>Bacillati</taxon>
        <taxon>Bacillota</taxon>
        <taxon>Bacilli</taxon>
        <taxon>Bacillales</taxon>
        <taxon>Paenibacillaceae</taxon>
        <taxon>Brevibacillus</taxon>
    </lineage>
</organism>
<dbReference type="AlphaFoldDB" id="A0A1I3MI17"/>
<dbReference type="NCBIfam" id="TIGR03558">
    <property type="entry name" value="oxido_grp_1"/>
    <property type="match status" value="1"/>
</dbReference>
<evidence type="ECO:0000259" key="2">
    <source>
        <dbReference type="Pfam" id="PF00296"/>
    </source>
</evidence>
<dbReference type="InterPro" id="IPR050766">
    <property type="entry name" value="Bact_Lucif_Oxidored"/>
</dbReference>
<protein>
    <submittedName>
        <fullName evidence="3">Luciferase family oxidoreductase, group 1</fullName>
    </submittedName>
</protein>
<dbReference type="GO" id="GO:0005829">
    <property type="term" value="C:cytosol"/>
    <property type="evidence" value="ECO:0007669"/>
    <property type="project" value="TreeGrafter"/>
</dbReference>
<dbReference type="STRING" id="1884381.SAMN05518846_101624"/>
<gene>
    <name evidence="3" type="ORF">SAMN05518846_101624</name>
</gene>